<dbReference type="Pfam" id="PF00874">
    <property type="entry name" value="PRD"/>
    <property type="match status" value="2"/>
</dbReference>
<dbReference type="SUPFAM" id="SSF55804">
    <property type="entry name" value="Phoshotransferase/anion transport protein"/>
    <property type="match status" value="1"/>
</dbReference>
<protein>
    <submittedName>
        <fullName evidence="9">BglG family transcription antiterminator</fullName>
    </submittedName>
</protein>
<dbReference type="GO" id="GO:0009401">
    <property type="term" value="P:phosphoenolpyruvate-dependent sugar phosphotransferase system"/>
    <property type="evidence" value="ECO:0007669"/>
    <property type="project" value="InterPro"/>
</dbReference>
<dbReference type="PANTHER" id="PTHR30185">
    <property type="entry name" value="CRYPTIC BETA-GLUCOSIDE BGL OPERON ANTITERMINATOR"/>
    <property type="match status" value="1"/>
</dbReference>
<dbReference type="InterPro" id="IPR011608">
    <property type="entry name" value="PRD"/>
</dbReference>
<proteinExistence type="predicted"/>
<dbReference type="Pfam" id="PF05043">
    <property type="entry name" value="Mga"/>
    <property type="match status" value="1"/>
</dbReference>
<dbReference type="InterPro" id="IPR016152">
    <property type="entry name" value="PTrfase/Anion_transptr"/>
</dbReference>
<keyword evidence="2" id="KW-0677">Repeat</keyword>
<dbReference type="AlphaFoldDB" id="A0A7X0Y4P3"/>
<dbReference type="InterPro" id="IPR007737">
    <property type="entry name" value="Mga_HTH"/>
</dbReference>
<keyword evidence="1" id="KW-0808">Transferase</keyword>
<dbReference type="Gene3D" id="3.40.50.2300">
    <property type="match status" value="1"/>
</dbReference>
<dbReference type="PROSITE" id="PS51099">
    <property type="entry name" value="PTS_EIIB_TYPE_2"/>
    <property type="match status" value="1"/>
</dbReference>
<dbReference type="EMBL" id="JAARWN010000006">
    <property type="protein sequence ID" value="MBC1936362.1"/>
    <property type="molecule type" value="Genomic_DNA"/>
</dbReference>
<keyword evidence="3" id="KW-0805">Transcription regulation</keyword>
<feature type="domain" description="PTS EIIA type-2" evidence="6">
    <location>
        <begin position="501"/>
        <end position="640"/>
    </location>
</feature>
<dbReference type="Pfam" id="PF00359">
    <property type="entry name" value="PTS_EIIA_2"/>
    <property type="match status" value="1"/>
</dbReference>
<dbReference type="Gene3D" id="3.40.930.10">
    <property type="entry name" value="Mannitol-specific EII, Chain A"/>
    <property type="match status" value="1"/>
</dbReference>
<dbReference type="SUPFAM" id="SSF63520">
    <property type="entry name" value="PTS-regulatory domain, PRD"/>
    <property type="match status" value="2"/>
</dbReference>
<keyword evidence="4" id="KW-0010">Activator</keyword>
<name>A0A7X0Y4P3_9LIST</name>
<dbReference type="GO" id="GO:0008982">
    <property type="term" value="F:protein-N(PI)-phosphohistidine-sugar phosphotransferase activity"/>
    <property type="evidence" value="ECO:0007669"/>
    <property type="project" value="InterPro"/>
</dbReference>
<dbReference type="InterPro" id="IPR036095">
    <property type="entry name" value="PTS_EIIB-like_sf"/>
</dbReference>
<dbReference type="InterPro" id="IPR050661">
    <property type="entry name" value="BglG_antiterminators"/>
</dbReference>
<accession>A0A7X0Y4P3</accession>
<evidence type="ECO:0000313" key="9">
    <source>
        <dbReference type="EMBL" id="MBC1936362.1"/>
    </source>
</evidence>
<dbReference type="CDD" id="cd05568">
    <property type="entry name" value="PTS_IIB_bgl_like"/>
    <property type="match status" value="1"/>
</dbReference>
<feature type="domain" description="PRD" evidence="8">
    <location>
        <begin position="295"/>
        <end position="402"/>
    </location>
</feature>
<dbReference type="GO" id="GO:0006355">
    <property type="term" value="P:regulation of DNA-templated transcription"/>
    <property type="evidence" value="ECO:0007669"/>
    <property type="project" value="InterPro"/>
</dbReference>
<comment type="caution">
    <text evidence="9">The sequence shown here is derived from an EMBL/GenBank/DDBJ whole genome shotgun (WGS) entry which is preliminary data.</text>
</comment>
<feature type="domain" description="PTS EIIB type-2" evidence="7">
    <location>
        <begin position="408"/>
        <end position="497"/>
    </location>
</feature>
<dbReference type="SUPFAM" id="SSF52794">
    <property type="entry name" value="PTS system IIB component-like"/>
    <property type="match status" value="1"/>
</dbReference>
<dbReference type="PROSITE" id="PS51372">
    <property type="entry name" value="PRD_2"/>
    <property type="match status" value="1"/>
</dbReference>
<evidence type="ECO:0000256" key="1">
    <source>
        <dbReference type="ARBA" id="ARBA00022679"/>
    </source>
</evidence>
<dbReference type="Pfam" id="PF08279">
    <property type="entry name" value="HTH_11"/>
    <property type="match status" value="1"/>
</dbReference>
<evidence type="ECO:0000259" key="8">
    <source>
        <dbReference type="PROSITE" id="PS51372"/>
    </source>
</evidence>
<dbReference type="PROSITE" id="PS51094">
    <property type="entry name" value="PTS_EIIA_TYPE_2"/>
    <property type="match status" value="1"/>
</dbReference>
<dbReference type="RefSeq" id="WP_185526015.1">
    <property type="nucleotide sequence ID" value="NZ_JAARWN010000006.1"/>
</dbReference>
<dbReference type="CDD" id="cd00211">
    <property type="entry name" value="PTS_IIA_fru"/>
    <property type="match status" value="1"/>
</dbReference>
<evidence type="ECO:0000256" key="3">
    <source>
        <dbReference type="ARBA" id="ARBA00023015"/>
    </source>
</evidence>
<evidence type="ECO:0000256" key="2">
    <source>
        <dbReference type="ARBA" id="ARBA00022737"/>
    </source>
</evidence>
<dbReference type="Gene3D" id="1.10.10.10">
    <property type="entry name" value="Winged helix-like DNA-binding domain superfamily/Winged helix DNA-binding domain"/>
    <property type="match status" value="2"/>
</dbReference>
<dbReference type="InterPro" id="IPR036388">
    <property type="entry name" value="WH-like_DNA-bd_sf"/>
</dbReference>
<evidence type="ECO:0000259" key="7">
    <source>
        <dbReference type="PROSITE" id="PS51099"/>
    </source>
</evidence>
<dbReference type="InterPro" id="IPR013196">
    <property type="entry name" value="HTH_11"/>
</dbReference>
<dbReference type="Gene3D" id="1.10.1790.10">
    <property type="entry name" value="PRD domain"/>
    <property type="match status" value="2"/>
</dbReference>
<evidence type="ECO:0000256" key="4">
    <source>
        <dbReference type="ARBA" id="ARBA00023159"/>
    </source>
</evidence>
<evidence type="ECO:0000256" key="5">
    <source>
        <dbReference type="ARBA" id="ARBA00023163"/>
    </source>
</evidence>
<sequence length="642" mass="73252">MGYFSYKRLEILYGMLLDAGSNISAHKLSKELHISERTIRTDITRLTEFLEGNGATILLIRGAGYQLQVIDAAKFQAFQLEASRPKGVDYFDLDNPKERVKYEIFKLLSSKDHLKLEELADLVFASRATVSNDMKQVRKVIASYDLQLVSKTGSGVKIVGDEEKIRYCLTALIASKQTVEPYLETFFDWREQKDQLKQLKEAVTAYFFSANIRFTDEALQNLLLHVMILVERVELGHPLEQFDMIDVSGEEEDIAIQLATIIQAVFQVPISGADKNYLLLQIASKRILNTDDKDISELDDYTYIEGLLSRIESHYSYSLQEDLQLKKDMVAHIHSMLYRVKYQMTVKNPMTEHIKRYYPLAYEITLDAVESLKNDYPYNINQNELAYLALHIGASLERNYQISYYRHKSALIVCGSGFGTARIVEVKVKTAVSGLDITKVISIQEYNRLTHLEEDIVLSTVNISEKNKPVIKISNIPTKDELRMLSAIIEEQTNSNQRFLTNFFTEDCFSTSQVLPKSVILEEMVGVLQQQGLVDEAFLPSVIEREELGSTVLGAGIAIPHPLGLLAKKTKISIRILDEPIKWDQKQTVQVIFLLCISKNDYEEAIHIYELLVELVREENQDKLAKLTTFQEFVALAKDILV</sequence>
<dbReference type="InterPro" id="IPR036634">
    <property type="entry name" value="PRD_sf"/>
</dbReference>
<dbReference type="InterPro" id="IPR013011">
    <property type="entry name" value="PTS_EIIB_2"/>
</dbReference>
<dbReference type="PANTHER" id="PTHR30185:SF13">
    <property type="entry name" value="LICABCH OPERON REGULATOR-RELATED"/>
    <property type="match status" value="1"/>
</dbReference>
<evidence type="ECO:0000313" key="10">
    <source>
        <dbReference type="Proteomes" id="UP000535908"/>
    </source>
</evidence>
<organism evidence="9 10">
    <name type="scientific">Listeria grandensis</name>
    <dbReference type="NCBI Taxonomy" id="1494963"/>
    <lineage>
        <taxon>Bacteria</taxon>
        <taxon>Bacillati</taxon>
        <taxon>Bacillota</taxon>
        <taxon>Bacilli</taxon>
        <taxon>Bacillales</taxon>
        <taxon>Listeriaceae</taxon>
        <taxon>Listeria</taxon>
    </lineage>
</organism>
<dbReference type="Proteomes" id="UP000535908">
    <property type="component" value="Unassembled WGS sequence"/>
</dbReference>
<dbReference type="InterPro" id="IPR002178">
    <property type="entry name" value="PTS_EIIA_type-2_dom"/>
</dbReference>
<evidence type="ECO:0000259" key="6">
    <source>
        <dbReference type="PROSITE" id="PS51094"/>
    </source>
</evidence>
<keyword evidence="5" id="KW-0804">Transcription</keyword>
<reference evidence="9 10" key="1">
    <citation type="submission" date="2020-03" db="EMBL/GenBank/DDBJ databases">
        <title>Soil Listeria distribution.</title>
        <authorList>
            <person name="Liao J."/>
            <person name="Wiedmann M."/>
        </authorList>
    </citation>
    <scope>NUCLEOTIDE SEQUENCE [LARGE SCALE GENOMIC DNA]</scope>
    <source>
        <strain evidence="9 10">FSL L7-0741</strain>
    </source>
</reference>
<gene>
    <name evidence="9" type="ORF">HCA69_08290</name>
</gene>